<evidence type="ECO:0000313" key="3">
    <source>
        <dbReference type="Proteomes" id="UP000607653"/>
    </source>
</evidence>
<gene>
    <name evidence="2" type="ORF">HUJ06_021802</name>
</gene>
<feature type="compositionally biased region" description="Low complexity" evidence="1">
    <location>
        <begin position="11"/>
        <end position="21"/>
    </location>
</feature>
<dbReference type="AlphaFoldDB" id="A0A822XMQ2"/>
<comment type="caution">
    <text evidence="2">The sequence shown here is derived from an EMBL/GenBank/DDBJ whole genome shotgun (WGS) entry which is preliminary data.</text>
</comment>
<dbReference type="Proteomes" id="UP000607653">
    <property type="component" value="Unassembled WGS sequence"/>
</dbReference>
<proteinExistence type="predicted"/>
<protein>
    <submittedName>
        <fullName evidence="2">Uncharacterized protein</fullName>
    </submittedName>
</protein>
<name>A0A822XMQ2_NELNU</name>
<feature type="region of interest" description="Disordered" evidence="1">
    <location>
        <begin position="1"/>
        <end position="21"/>
    </location>
</feature>
<sequence>MDHSPVGRPGSSNSSSASSANLVPEKKLTLFVLRLATLEKSANGVGALAFIRATIVLGGFAIKLGKMDFCSSPLFS</sequence>
<organism evidence="2 3">
    <name type="scientific">Nelumbo nucifera</name>
    <name type="common">Sacred lotus</name>
    <dbReference type="NCBI Taxonomy" id="4432"/>
    <lineage>
        <taxon>Eukaryota</taxon>
        <taxon>Viridiplantae</taxon>
        <taxon>Streptophyta</taxon>
        <taxon>Embryophyta</taxon>
        <taxon>Tracheophyta</taxon>
        <taxon>Spermatophyta</taxon>
        <taxon>Magnoliopsida</taxon>
        <taxon>Proteales</taxon>
        <taxon>Nelumbonaceae</taxon>
        <taxon>Nelumbo</taxon>
    </lineage>
</organism>
<accession>A0A822XMQ2</accession>
<keyword evidence="3" id="KW-1185">Reference proteome</keyword>
<dbReference type="EMBL" id="DUZY01000001">
    <property type="protein sequence ID" value="DAD20339.1"/>
    <property type="molecule type" value="Genomic_DNA"/>
</dbReference>
<evidence type="ECO:0000313" key="2">
    <source>
        <dbReference type="EMBL" id="DAD20339.1"/>
    </source>
</evidence>
<reference evidence="2 3" key="1">
    <citation type="journal article" date="2020" name="Mol. Biol. Evol.">
        <title>Distinct Expression and Methylation Patterns for Genes with Different Fates following a Single Whole-Genome Duplication in Flowering Plants.</title>
        <authorList>
            <person name="Shi T."/>
            <person name="Rahmani R.S."/>
            <person name="Gugger P.F."/>
            <person name="Wang M."/>
            <person name="Li H."/>
            <person name="Zhang Y."/>
            <person name="Li Z."/>
            <person name="Wang Q."/>
            <person name="Van de Peer Y."/>
            <person name="Marchal K."/>
            <person name="Chen J."/>
        </authorList>
    </citation>
    <scope>NUCLEOTIDE SEQUENCE [LARGE SCALE GENOMIC DNA]</scope>
    <source>
        <tissue evidence="2">Leaf</tissue>
    </source>
</reference>
<evidence type="ECO:0000256" key="1">
    <source>
        <dbReference type="SAM" id="MobiDB-lite"/>
    </source>
</evidence>